<name>A0A2S7KZC8_9FLAO</name>
<sequence>MKLLKQVIFLFTAGIFFWACGSSPRNNQNVEKEKPVVIANDSLEYEITIIDIGFNTFLNSIAKPEGFYSQNYLEARNSVWVFEWNQRVRNPQQFNTSIYENTIDYQLNTDYGYEVNYKLFNYFLFAQQKYKMNLGGGFRTNRIN</sequence>
<dbReference type="Pfam" id="PF19643">
    <property type="entry name" value="DUF6146"/>
    <property type="match status" value="1"/>
</dbReference>
<dbReference type="AlphaFoldDB" id="A0A2S7KZC8"/>
<evidence type="ECO:0000313" key="2">
    <source>
        <dbReference type="Proteomes" id="UP000239522"/>
    </source>
</evidence>
<proteinExistence type="predicted"/>
<dbReference type="Proteomes" id="UP000239522">
    <property type="component" value="Unassembled WGS sequence"/>
</dbReference>
<dbReference type="RefSeq" id="WP_104810172.1">
    <property type="nucleotide sequence ID" value="NZ_MQUA01000013.1"/>
</dbReference>
<evidence type="ECO:0000313" key="1">
    <source>
        <dbReference type="EMBL" id="PQB07970.1"/>
    </source>
</evidence>
<protein>
    <submittedName>
        <fullName evidence="1">Uncharacterized protein</fullName>
    </submittedName>
</protein>
<dbReference type="InterPro" id="IPR046144">
    <property type="entry name" value="DUF6146"/>
</dbReference>
<keyword evidence="2" id="KW-1185">Reference proteome</keyword>
<comment type="caution">
    <text evidence="1">The sequence shown here is derived from an EMBL/GenBank/DDBJ whole genome shotgun (WGS) entry which is preliminary data.</text>
</comment>
<reference evidence="1 2" key="1">
    <citation type="submission" date="2016-11" db="EMBL/GenBank/DDBJ databases">
        <title>Trade-off between light-utilization and light-protection in marine flavobacteria.</title>
        <authorList>
            <person name="Kumagai Y."/>
        </authorList>
    </citation>
    <scope>NUCLEOTIDE SEQUENCE [LARGE SCALE GENOMIC DNA]</scope>
    <source>
        <strain evidence="1 2">ATCC 700397</strain>
    </source>
</reference>
<dbReference type="OrthoDB" id="1119488at2"/>
<gene>
    <name evidence="1" type="ORF">BST83_13045</name>
</gene>
<accession>A0A2S7KZC8</accession>
<organism evidence="1 2">
    <name type="scientific">Polaribacter filamentus</name>
    <dbReference type="NCBI Taxonomy" id="53483"/>
    <lineage>
        <taxon>Bacteria</taxon>
        <taxon>Pseudomonadati</taxon>
        <taxon>Bacteroidota</taxon>
        <taxon>Flavobacteriia</taxon>
        <taxon>Flavobacteriales</taxon>
        <taxon>Flavobacteriaceae</taxon>
    </lineage>
</organism>
<dbReference type="EMBL" id="MQUA01000013">
    <property type="protein sequence ID" value="PQB07970.1"/>
    <property type="molecule type" value="Genomic_DNA"/>
</dbReference>